<keyword evidence="5 6" id="KW-0472">Membrane</keyword>
<organism evidence="7 8">
    <name type="scientific">Penicillium chermesinum</name>
    <dbReference type="NCBI Taxonomy" id="63820"/>
    <lineage>
        <taxon>Eukaryota</taxon>
        <taxon>Fungi</taxon>
        <taxon>Dikarya</taxon>
        <taxon>Ascomycota</taxon>
        <taxon>Pezizomycotina</taxon>
        <taxon>Eurotiomycetes</taxon>
        <taxon>Eurotiomycetidae</taxon>
        <taxon>Eurotiales</taxon>
        <taxon>Aspergillaceae</taxon>
        <taxon>Penicillium</taxon>
    </lineage>
</organism>
<keyword evidence="3 6" id="KW-0812">Transmembrane</keyword>
<evidence type="ECO:0000256" key="3">
    <source>
        <dbReference type="ARBA" id="ARBA00022692"/>
    </source>
</evidence>
<feature type="transmembrane region" description="Helical" evidence="6">
    <location>
        <begin position="82"/>
        <end position="104"/>
    </location>
</feature>
<proteinExistence type="inferred from homology"/>
<reference evidence="7" key="1">
    <citation type="submission" date="2022-11" db="EMBL/GenBank/DDBJ databases">
        <authorList>
            <person name="Petersen C."/>
        </authorList>
    </citation>
    <scope>NUCLEOTIDE SEQUENCE</scope>
    <source>
        <strain evidence="7">IBT 19713</strain>
    </source>
</reference>
<evidence type="ECO:0000313" key="7">
    <source>
        <dbReference type="EMBL" id="KAJ5246893.1"/>
    </source>
</evidence>
<keyword evidence="4 6" id="KW-1133">Transmembrane helix</keyword>
<dbReference type="OrthoDB" id="10267969at2759"/>
<evidence type="ECO:0000256" key="4">
    <source>
        <dbReference type="ARBA" id="ARBA00022989"/>
    </source>
</evidence>
<gene>
    <name evidence="7" type="ORF">N7468_001876</name>
</gene>
<name>A0A9W9TXT5_9EURO</name>
<dbReference type="GeneID" id="83198476"/>
<feature type="transmembrane region" description="Helical" evidence="6">
    <location>
        <begin position="124"/>
        <end position="144"/>
    </location>
</feature>
<comment type="similarity">
    <text evidence="2 6">Belongs to the peroxisomal membrane protein PXMP2/4 family.</text>
</comment>
<dbReference type="RefSeq" id="XP_058334314.1">
    <property type="nucleotide sequence ID" value="XM_058471173.1"/>
</dbReference>
<evidence type="ECO:0000256" key="1">
    <source>
        <dbReference type="ARBA" id="ARBA00004141"/>
    </source>
</evidence>
<dbReference type="GO" id="GO:0005739">
    <property type="term" value="C:mitochondrion"/>
    <property type="evidence" value="ECO:0007669"/>
    <property type="project" value="TreeGrafter"/>
</dbReference>
<keyword evidence="8" id="KW-1185">Reference proteome</keyword>
<dbReference type="Pfam" id="PF04117">
    <property type="entry name" value="Mpv17_PMP22"/>
    <property type="match status" value="1"/>
</dbReference>
<comment type="caution">
    <text evidence="7">The sequence shown here is derived from an EMBL/GenBank/DDBJ whole genome shotgun (WGS) entry which is preliminary data.</text>
</comment>
<sequence>MITSVKRKVLDGLNRRYIYAARLAAKFNSHYAERPAFRARSEGSNDFMIEIQDFDKHKPSAVGEVGNEKGLPPFDFERLTRFMSYGFFMAPLQFQWFGFLSRAFPLTKVNPTLPVMKRVAFDQLIFAPFGLCCFFTYMTIAEGGGKRALTQKFRDVYLPTLKANFVLWPAVQILNFRVVPIQFQIPFVSSVGIAWTAYLSLTNSAETID</sequence>
<evidence type="ECO:0000256" key="2">
    <source>
        <dbReference type="ARBA" id="ARBA00006824"/>
    </source>
</evidence>
<reference evidence="7" key="2">
    <citation type="journal article" date="2023" name="IMA Fungus">
        <title>Comparative genomic study of the Penicillium genus elucidates a diverse pangenome and 15 lateral gene transfer events.</title>
        <authorList>
            <person name="Petersen C."/>
            <person name="Sorensen T."/>
            <person name="Nielsen M.R."/>
            <person name="Sondergaard T.E."/>
            <person name="Sorensen J.L."/>
            <person name="Fitzpatrick D.A."/>
            <person name="Frisvad J.C."/>
            <person name="Nielsen K.L."/>
        </authorList>
    </citation>
    <scope>NUCLEOTIDE SEQUENCE</scope>
    <source>
        <strain evidence="7">IBT 19713</strain>
    </source>
</reference>
<dbReference type="EMBL" id="JAPQKS010000002">
    <property type="protein sequence ID" value="KAJ5246893.1"/>
    <property type="molecule type" value="Genomic_DNA"/>
</dbReference>
<comment type="subcellular location">
    <subcellularLocation>
        <location evidence="1">Membrane</location>
        <topology evidence="1">Multi-pass membrane protein</topology>
    </subcellularLocation>
</comment>
<dbReference type="GO" id="GO:0016020">
    <property type="term" value="C:membrane"/>
    <property type="evidence" value="ECO:0007669"/>
    <property type="project" value="UniProtKB-SubCell"/>
</dbReference>
<protein>
    <submittedName>
        <fullName evidence="7">Uncharacterized protein</fullName>
    </submittedName>
</protein>
<dbReference type="PANTHER" id="PTHR11266:SF50">
    <property type="entry name" value="VACUOLAR MEMBRANE PROTEIN YOR292C"/>
    <property type="match status" value="1"/>
</dbReference>
<dbReference type="AlphaFoldDB" id="A0A9W9TXT5"/>
<dbReference type="PANTHER" id="PTHR11266">
    <property type="entry name" value="PEROXISOMAL MEMBRANE PROTEIN 2, PXMP2 MPV17"/>
    <property type="match status" value="1"/>
</dbReference>
<evidence type="ECO:0000256" key="6">
    <source>
        <dbReference type="RuleBase" id="RU363053"/>
    </source>
</evidence>
<dbReference type="Proteomes" id="UP001150941">
    <property type="component" value="Unassembled WGS sequence"/>
</dbReference>
<evidence type="ECO:0000313" key="8">
    <source>
        <dbReference type="Proteomes" id="UP001150941"/>
    </source>
</evidence>
<accession>A0A9W9TXT5</accession>
<evidence type="ECO:0000256" key="5">
    <source>
        <dbReference type="ARBA" id="ARBA00023136"/>
    </source>
</evidence>
<dbReference type="InterPro" id="IPR007248">
    <property type="entry name" value="Mpv17_PMP22"/>
</dbReference>